<name>A0A6C0JVK3_9ZZZZ</name>
<protein>
    <submittedName>
        <fullName evidence="1">Uncharacterized protein</fullName>
    </submittedName>
</protein>
<dbReference type="EMBL" id="MN740700">
    <property type="protein sequence ID" value="QHU08951.1"/>
    <property type="molecule type" value="Genomic_DNA"/>
</dbReference>
<evidence type="ECO:0000313" key="1">
    <source>
        <dbReference type="EMBL" id="QHU08951.1"/>
    </source>
</evidence>
<dbReference type="AlphaFoldDB" id="A0A6C0JVK3"/>
<reference evidence="1" key="1">
    <citation type="journal article" date="2020" name="Nature">
        <title>Giant virus diversity and host interactions through global metagenomics.</title>
        <authorList>
            <person name="Schulz F."/>
            <person name="Roux S."/>
            <person name="Paez-Espino D."/>
            <person name="Jungbluth S."/>
            <person name="Walsh D.A."/>
            <person name="Denef V.J."/>
            <person name="McMahon K.D."/>
            <person name="Konstantinidis K.T."/>
            <person name="Eloe-Fadrosh E.A."/>
            <person name="Kyrpides N.C."/>
            <person name="Woyke T."/>
        </authorList>
    </citation>
    <scope>NUCLEOTIDE SEQUENCE</scope>
    <source>
        <strain evidence="1">GVMAG-S-1064190-84</strain>
    </source>
</reference>
<organism evidence="1">
    <name type="scientific">viral metagenome</name>
    <dbReference type="NCBI Taxonomy" id="1070528"/>
    <lineage>
        <taxon>unclassified sequences</taxon>
        <taxon>metagenomes</taxon>
        <taxon>organismal metagenomes</taxon>
    </lineage>
</organism>
<proteinExistence type="predicted"/>
<accession>A0A6C0JVK3</accession>
<sequence>MRTRTTTREGTRNRELNYPLKLFIWKKLQTNTDFKEAYENIKQIELLKVIKKGQDITSDPQVIQEINNYING</sequence>